<gene>
    <name evidence="2" type="ORF">Fot_05829</name>
</gene>
<keyword evidence="3" id="KW-1185">Reference proteome</keyword>
<reference evidence="3" key="1">
    <citation type="submission" date="2024-07" db="EMBL/GenBank/DDBJ databases">
        <title>Two chromosome-level genome assemblies of Korean endemic species Abeliophyllum distichum and Forsythia ovata (Oleaceae).</title>
        <authorList>
            <person name="Jang H."/>
        </authorList>
    </citation>
    <scope>NUCLEOTIDE SEQUENCE [LARGE SCALE GENOMIC DNA]</scope>
</reference>
<comment type="caution">
    <text evidence="2">The sequence shown here is derived from an EMBL/GenBank/DDBJ whole genome shotgun (WGS) entry which is preliminary data.</text>
</comment>
<dbReference type="EMBL" id="JBFOLJ010000002">
    <property type="protein sequence ID" value="KAL2552210.1"/>
    <property type="molecule type" value="Genomic_DNA"/>
</dbReference>
<feature type="region of interest" description="Disordered" evidence="1">
    <location>
        <begin position="1"/>
        <end position="22"/>
    </location>
</feature>
<evidence type="ECO:0000313" key="3">
    <source>
        <dbReference type="Proteomes" id="UP001604277"/>
    </source>
</evidence>
<accession>A0ABD1WR90</accession>
<dbReference type="AlphaFoldDB" id="A0ABD1WR90"/>
<organism evidence="2 3">
    <name type="scientific">Forsythia ovata</name>
    <dbReference type="NCBI Taxonomy" id="205694"/>
    <lineage>
        <taxon>Eukaryota</taxon>
        <taxon>Viridiplantae</taxon>
        <taxon>Streptophyta</taxon>
        <taxon>Embryophyta</taxon>
        <taxon>Tracheophyta</taxon>
        <taxon>Spermatophyta</taxon>
        <taxon>Magnoliopsida</taxon>
        <taxon>eudicotyledons</taxon>
        <taxon>Gunneridae</taxon>
        <taxon>Pentapetalae</taxon>
        <taxon>asterids</taxon>
        <taxon>lamiids</taxon>
        <taxon>Lamiales</taxon>
        <taxon>Oleaceae</taxon>
        <taxon>Forsythieae</taxon>
        <taxon>Forsythia</taxon>
    </lineage>
</organism>
<evidence type="ECO:0000313" key="2">
    <source>
        <dbReference type="EMBL" id="KAL2552210.1"/>
    </source>
</evidence>
<dbReference type="Proteomes" id="UP001604277">
    <property type="component" value="Unassembled WGS sequence"/>
</dbReference>
<evidence type="ECO:0000256" key="1">
    <source>
        <dbReference type="SAM" id="MobiDB-lite"/>
    </source>
</evidence>
<sequence length="104" mass="11384">MKSVSSDEIVVEPLGDGGSAKAQVDIASENEFMDEEALFYMPNLLVGMAEGIIVSLPRMKSQPLDDSSKNSNAESLWNHLLHQEHQTQINLHHYPLHVSGGAAE</sequence>
<proteinExistence type="predicted"/>
<name>A0ABD1WR90_9LAMI</name>
<protein>
    <submittedName>
        <fullName evidence="2">Ethylene-responsive transcription factor ERF</fullName>
    </submittedName>
</protein>